<dbReference type="OrthoDB" id="642536at2759"/>
<dbReference type="InterPro" id="IPR050942">
    <property type="entry name" value="F-box_BR-signaling"/>
</dbReference>
<organism evidence="3 5">
    <name type="scientific">Punica granatum</name>
    <name type="common">Pomegranate</name>
    <dbReference type="NCBI Taxonomy" id="22663"/>
    <lineage>
        <taxon>Eukaryota</taxon>
        <taxon>Viridiplantae</taxon>
        <taxon>Streptophyta</taxon>
        <taxon>Embryophyta</taxon>
        <taxon>Tracheophyta</taxon>
        <taxon>Spermatophyta</taxon>
        <taxon>Magnoliopsida</taxon>
        <taxon>eudicotyledons</taxon>
        <taxon>Gunneridae</taxon>
        <taxon>Pentapetalae</taxon>
        <taxon>rosids</taxon>
        <taxon>malvids</taxon>
        <taxon>Myrtales</taxon>
        <taxon>Lythraceae</taxon>
        <taxon>Punica</taxon>
    </lineage>
</organism>
<dbReference type="PANTHER" id="PTHR44259:SF114">
    <property type="entry name" value="OS06G0707300 PROTEIN"/>
    <property type="match status" value="1"/>
</dbReference>
<sequence length="813" mass="92940">MEVDWSKLPEQLLDEISNRLTNLTDHVRFRAVCRGWANTSPPSRVPRQVPWALLPYIRDTDTRTFLSTSESKFYRFRSPEFLGKRCCGSSHGWLALVDGTPDISLYNPLSDEKILLPKLTTLPEVLNFREDHEDYLYRYYKGSQHTVDKEFMRDFFVYTVLLSESPALGCHRDCWAVLCYDIRGRRLAFCRLGDESWNVIENEPFKYIDLTFHKEKLYAIDSNRRIIICDLNFPQEITDIWLREEPSLKGCLNLTEIHGALVFAISLVEDMVDSDESEDDELCEALLRGDYDELYGSEDSDKGFPRIEYDHRVQNFLVFELDEDAKRLVKVNNLHGHALFLSFNCSMSLLASKVPKCRDNCIYFFENFEVKNGVYTKRGYELCCAKLNAGGIRQEVSLLLQNHDRRYLPLQDAWYTPSCTSNWMPHKIHESVVGESVIWIPNAKGSFSIKSNPPVDIHQRFSFLGPIEPRKWKAVLDANLPEWLQLTLWRVACGVLPSNFVSNRHSSIPELFCPLCHQVEESLEHLSLLCEFTQVAWRNSSWPLCTIALKDIKISDLVDVIAESGPMLGLYGIEAKKFILFVGMFIDQIWVLRNRAASTGSIPDPLNFTSMLKRIYEEHLQHWFFKRANCLPGAKWIPPPTGEVKVNFDVAMGFDFVTLALTCRDNKGRFLVAWAERIHSCDPFVAKAKAALMAVSIAIQSGFTNLVVEGDVPGIILPLQRWKFQPVSAISGFIGDIRILLASTESWCVKSTGLKGNIAAHNLACWAAFYGKTGSIPVPCLPPCVVYAEERKLEGTRNLGRKSRRDSMYKFPV</sequence>
<feature type="domain" description="RNase H type-1" evidence="2">
    <location>
        <begin position="659"/>
        <end position="766"/>
    </location>
</feature>
<dbReference type="GO" id="GO:0004523">
    <property type="term" value="F:RNA-DNA hybrid ribonuclease activity"/>
    <property type="evidence" value="ECO:0007669"/>
    <property type="project" value="InterPro"/>
</dbReference>
<reference evidence="5" key="1">
    <citation type="journal article" date="2017" name="Plant J.">
        <title>The pomegranate (Punica granatum L.) genome and the genomics of punicalagin biosynthesis.</title>
        <authorList>
            <person name="Qin G."/>
            <person name="Xu C."/>
            <person name="Ming R."/>
            <person name="Tang H."/>
            <person name="Guyot R."/>
            <person name="Kramer E.M."/>
            <person name="Hu Y."/>
            <person name="Yi X."/>
            <person name="Qi Y."/>
            <person name="Xu X."/>
            <person name="Gao Z."/>
            <person name="Pan H."/>
            <person name="Jian J."/>
            <person name="Tian Y."/>
            <person name="Yue Z."/>
            <person name="Xu Y."/>
        </authorList>
    </citation>
    <scope>NUCLEOTIDE SEQUENCE [LARGE SCALE GENOMIC DNA]</scope>
    <source>
        <strain evidence="5">cv. Dabenzi</strain>
    </source>
</reference>
<protein>
    <recommendedName>
        <fullName evidence="7">F-box domain-containing protein</fullName>
    </recommendedName>
</protein>
<dbReference type="Pfam" id="PF13456">
    <property type="entry name" value="RVT_3"/>
    <property type="match status" value="1"/>
</dbReference>
<evidence type="ECO:0000313" key="3">
    <source>
        <dbReference type="EMBL" id="OWM73737.1"/>
    </source>
</evidence>
<dbReference type="EMBL" id="PGOL01000803">
    <property type="protein sequence ID" value="PKI64570.1"/>
    <property type="molecule type" value="Genomic_DNA"/>
</dbReference>
<name>A0A218WLL3_PUNGR</name>
<dbReference type="Gene3D" id="1.20.1280.50">
    <property type="match status" value="1"/>
</dbReference>
<evidence type="ECO:0000259" key="1">
    <source>
        <dbReference type="Pfam" id="PF03478"/>
    </source>
</evidence>
<accession>A0A218WLL3</accession>
<keyword evidence="6" id="KW-1185">Reference proteome</keyword>
<evidence type="ECO:0000259" key="2">
    <source>
        <dbReference type="Pfam" id="PF13456"/>
    </source>
</evidence>
<dbReference type="Pfam" id="PF03478">
    <property type="entry name" value="Beta-prop_KIB1-4"/>
    <property type="match status" value="1"/>
</dbReference>
<dbReference type="AlphaFoldDB" id="A0A218WLL3"/>
<evidence type="ECO:0000313" key="6">
    <source>
        <dbReference type="Proteomes" id="UP000233551"/>
    </source>
</evidence>
<dbReference type="STRING" id="22663.A0A218WLL3"/>
<feature type="domain" description="KIB1-4 beta-propeller" evidence="1">
    <location>
        <begin position="65"/>
        <end position="375"/>
    </location>
</feature>
<dbReference type="Proteomes" id="UP000197138">
    <property type="component" value="Unassembled WGS sequence"/>
</dbReference>
<dbReference type="GeneID" id="116201278"/>
<evidence type="ECO:0000313" key="5">
    <source>
        <dbReference type="Proteomes" id="UP000197138"/>
    </source>
</evidence>
<dbReference type="InterPro" id="IPR005174">
    <property type="entry name" value="KIB1-4_b-propeller"/>
</dbReference>
<dbReference type="EMBL" id="MTKT01003950">
    <property type="protein sequence ID" value="OWM73737.1"/>
    <property type="molecule type" value="Genomic_DNA"/>
</dbReference>
<reference evidence="3" key="2">
    <citation type="submission" date="2017-06" db="EMBL/GenBank/DDBJ databases">
        <title>The pomegranate genome and the genomics of punicalagin biosynthesis.</title>
        <authorList>
            <person name="Xu C."/>
        </authorList>
    </citation>
    <scope>NUCLEOTIDE SEQUENCE [LARGE SCALE GENOMIC DNA]</scope>
    <source>
        <tissue evidence="3">Fresh leaf</tissue>
    </source>
</reference>
<dbReference type="InterPro" id="IPR002156">
    <property type="entry name" value="RNaseH_domain"/>
</dbReference>
<evidence type="ECO:0008006" key="7">
    <source>
        <dbReference type="Google" id="ProtNLM"/>
    </source>
</evidence>
<reference evidence="4 6" key="3">
    <citation type="submission" date="2017-11" db="EMBL/GenBank/DDBJ databases">
        <title>De-novo sequencing of pomegranate (Punica granatum L.) genome.</title>
        <authorList>
            <person name="Akparov Z."/>
            <person name="Amiraslanov A."/>
            <person name="Hajiyeva S."/>
            <person name="Abbasov M."/>
            <person name="Kaur K."/>
            <person name="Hamwieh A."/>
            <person name="Solovyev V."/>
            <person name="Salamov A."/>
            <person name="Braich B."/>
            <person name="Kosarev P."/>
            <person name="Mahmoud A."/>
            <person name="Hajiyev E."/>
            <person name="Babayeva S."/>
            <person name="Izzatullayeva V."/>
            <person name="Mammadov A."/>
            <person name="Mammadov A."/>
            <person name="Sharifova S."/>
            <person name="Ojaghi J."/>
            <person name="Eynullazada K."/>
            <person name="Bayramov B."/>
            <person name="Abdulazimova A."/>
            <person name="Shahmuradov I."/>
        </authorList>
    </citation>
    <scope>NUCLEOTIDE SEQUENCE [LARGE SCALE GENOMIC DNA]</scope>
    <source>
        <strain evidence="4">AG2017</strain>
        <strain evidence="6">cv. AG2017</strain>
        <tissue evidence="4">Leaf</tissue>
    </source>
</reference>
<proteinExistence type="predicted"/>
<gene>
    <name evidence="3" type="ORF">CDL15_Pgr026841</name>
    <name evidence="4" type="ORF">CRG98_015002</name>
</gene>
<dbReference type="Proteomes" id="UP000233551">
    <property type="component" value="Unassembled WGS sequence"/>
</dbReference>
<comment type="caution">
    <text evidence="3">The sequence shown here is derived from an EMBL/GenBank/DDBJ whole genome shotgun (WGS) entry which is preliminary data.</text>
</comment>
<evidence type="ECO:0000313" key="4">
    <source>
        <dbReference type="EMBL" id="PKI64570.1"/>
    </source>
</evidence>
<dbReference type="PANTHER" id="PTHR44259">
    <property type="entry name" value="OS07G0183000 PROTEIN-RELATED"/>
    <property type="match status" value="1"/>
</dbReference>
<dbReference type="GO" id="GO:0003676">
    <property type="term" value="F:nucleic acid binding"/>
    <property type="evidence" value="ECO:0007669"/>
    <property type="project" value="InterPro"/>
</dbReference>